<gene>
    <name evidence="1" type="ORF">QYM36_004562</name>
</gene>
<name>A0AA88I0K2_ARTSF</name>
<keyword evidence="2" id="KW-1185">Reference proteome</keyword>
<accession>A0AA88I0K2</accession>
<comment type="caution">
    <text evidence="1">The sequence shown here is derived from an EMBL/GenBank/DDBJ whole genome shotgun (WGS) entry which is preliminary data.</text>
</comment>
<feature type="non-terminal residue" evidence="1">
    <location>
        <position position="105"/>
    </location>
</feature>
<organism evidence="1 2">
    <name type="scientific">Artemia franciscana</name>
    <name type="common">Brine shrimp</name>
    <name type="synonym">Artemia sanfranciscana</name>
    <dbReference type="NCBI Taxonomy" id="6661"/>
    <lineage>
        <taxon>Eukaryota</taxon>
        <taxon>Metazoa</taxon>
        <taxon>Ecdysozoa</taxon>
        <taxon>Arthropoda</taxon>
        <taxon>Crustacea</taxon>
        <taxon>Branchiopoda</taxon>
        <taxon>Anostraca</taxon>
        <taxon>Artemiidae</taxon>
        <taxon>Artemia</taxon>
    </lineage>
</organism>
<proteinExistence type="predicted"/>
<evidence type="ECO:0000313" key="1">
    <source>
        <dbReference type="EMBL" id="KAK2720713.1"/>
    </source>
</evidence>
<protein>
    <submittedName>
        <fullName evidence="1">Uncharacterized protein</fullName>
    </submittedName>
</protein>
<dbReference type="EMBL" id="JAVRJZ010000007">
    <property type="protein sequence ID" value="KAK2720713.1"/>
    <property type="molecule type" value="Genomic_DNA"/>
</dbReference>
<evidence type="ECO:0000313" key="2">
    <source>
        <dbReference type="Proteomes" id="UP001187531"/>
    </source>
</evidence>
<sequence>IVIWISPSFLRNVSTGVAKCEWCLFFILAWALEWIVENVVTSSLKDLANMDGTFKRLIFMVMEDENMMGWMNFMGSIFTSGSITVNSNCLVSLLPGQQLLGQLSS</sequence>
<feature type="non-terminal residue" evidence="1">
    <location>
        <position position="1"/>
    </location>
</feature>
<dbReference type="Proteomes" id="UP001187531">
    <property type="component" value="Unassembled WGS sequence"/>
</dbReference>
<dbReference type="AlphaFoldDB" id="A0AA88I0K2"/>
<reference evidence="1" key="1">
    <citation type="submission" date="2023-07" db="EMBL/GenBank/DDBJ databases">
        <title>Chromosome-level genome assembly of Artemia franciscana.</title>
        <authorList>
            <person name="Jo E."/>
        </authorList>
    </citation>
    <scope>NUCLEOTIDE SEQUENCE</scope>
    <source>
        <tissue evidence="1">Whole body</tissue>
    </source>
</reference>